<protein>
    <recommendedName>
        <fullName evidence="6">Protein SDA1</fullName>
    </recommendedName>
</protein>
<dbReference type="PANTHER" id="PTHR12730">
    <property type="entry name" value="HSDA/SDA1-RELATED"/>
    <property type="match status" value="1"/>
</dbReference>
<evidence type="ECO:0000259" key="10">
    <source>
        <dbReference type="Pfam" id="PF21638"/>
    </source>
</evidence>
<dbReference type="Pfam" id="PF05285">
    <property type="entry name" value="SDA1_dom"/>
    <property type="match status" value="1"/>
</dbReference>
<evidence type="ECO:0000313" key="11">
    <source>
        <dbReference type="EMBL" id="PRT55616.1"/>
    </source>
</evidence>
<dbReference type="InterPro" id="IPR016024">
    <property type="entry name" value="ARM-type_fold"/>
</dbReference>
<dbReference type="STRING" id="45607.A0A2T0FKU8"/>
<comment type="similarity">
    <text evidence="1 6">Belongs to the SDA1 family.</text>
</comment>
<evidence type="ECO:0000256" key="1">
    <source>
        <dbReference type="ARBA" id="ARBA00005783"/>
    </source>
</evidence>
<dbReference type="GO" id="GO:0000055">
    <property type="term" value="P:ribosomal large subunit export from nucleus"/>
    <property type="evidence" value="ECO:0007669"/>
    <property type="project" value="UniProtKB-UniRule"/>
</dbReference>
<evidence type="ECO:0000256" key="7">
    <source>
        <dbReference type="SAM" id="MobiDB-lite"/>
    </source>
</evidence>
<evidence type="ECO:0000259" key="8">
    <source>
        <dbReference type="Pfam" id="PF05285"/>
    </source>
</evidence>
<dbReference type="PANTHER" id="PTHR12730:SF0">
    <property type="entry name" value="PROTEIN SDA1 HOMOLOG"/>
    <property type="match status" value="1"/>
</dbReference>
<dbReference type="InterPro" id="IPR048292">
    <property type="entry name" value="SDA1_C"/>
</dbReference>
<dbReference type="EMBL" id="NDIQ01000021">
    <property type="protein sequence ID" value="PRT55616.1"/>
    <property type="molecule type" value="Genomic_DNA"/>
</dbReference>
<evidence type="ECO:0000256" key="3">
    <source>
        <dbReference type="ARBA" id="ARBA00022517"/>
    </source>
</evidence>
<comment type="function">
    <text evidence="6">Required for 60S pre-ribosomal subunits export to the cytoplasm.</text>
</comment>
<dbReference type="Pfam" id="PF21638">
    <property type="entry name" value="SDA1_C"/>
    <property type="match status" value="1"/>
</dbReference>
<feature type="compositionally biased region" description="Basic and acidic residues" evidence="7">
    <location>
        <begin position="615"/>
        <end position="646"/>
    </location>
</feature>
<dbReference type="GO" id="GO:0015031">
    <property type="term" value="P:protein transport"/>
    <property type="evidence" value="ECO:0007669"/>
    <property type="project" value="UniProtKB-KW"/>
</dbReference>
<evidence type="ECO:0000256" key="5">
    <source>
        <dbReference type="ARBA" id="ARBA00023242"/>
    </source>
</evidence>
<evidence type="ECO:0000256" key="2">
    <source>
        <dbReference type="ARBA" id="ARBA00022448"/>
    </source>
</evidence>
<dbReference type="Pfam" id="PF08158">
    <property type="entry name" value="SDA1_HEAT"/>
    <property type="match status" value="1"/>
</dbReference>
<feature type="region of interest" description="Disordered" evidence="7">
    <location>
        <begin position="507"/>
        <end position="530"/>
    </location>
</feature>
<feature type="region of interest" description="Disordered" evidence="7">
    <location>
        <begin position="615"/>
        <end position="656"/>
    </location>
</feature>
<dbReference type="InterPro" id="IPR007949">
    <property type="entry name" value="SDA1_MD"/>
</dbReference>
<comment type="caution">
    <text evidence="11">The sequence shown here is derived from an EMBL/GenBank/DDBJ whole genome shotgun (WGS) entry which is preliminary data.</text>
</comment>
<evidence type="ECO:0000256" key="6">
    <source>
        <dbReference type="RuleBase" id="RU365057"/>
    </source>
</evidence>
<dbReference type="Proteomes" id="UP000238350">
    <property type="component" value="Unassembled WGS sequence"/>
</dbReference>
<comment type="subcellular location">
    <subcellularLocation>
        <location evidence="6">Nucleus</location>
        <location evidence="6">Nucleolus</location>
    </subcellularLocation>
</comment>
<sequence length="692" mass="77857">MPKRKRAAVLPTNIALLQNLIRRDPSSYSEEFKLQYQHYVSLREIFYQNPRAAQGHEKLSELIGFITHMCSCYQNLTAEFPKELLSLIAEHHDGLHPDLADKIVHCICMLRNKDIISSEDFVKTLFPILVTTESKQLRTQVYRSLIQMLKTVNQSAKNQKINKMMQALLFSLLESAESNGLWAPKIIRELWRRGIWDDSRTVEIMSQAAIHPDTKVAASAICFFLGADKEREQAMNDDGESDDGLDMEALRHKLNVNKKSGKRSKKLEAIAKQVKRKVHGPGKDATHLNFSAIHLLRDPQGFADKLFAAHLSSKSGAGGIKLSLDQKIDCCNLISRLTGTHKLTILGLYSFFLKYLTPKQRDVTQFMAAAAQASHDLVPPDVISPMVRKIADEFVSDGMAAEVAAAGLNTIREIVARAPLAIDEPLLHDLVAYRGSKSKPVMMAARSLIQLFRDIDPSMLPSKERGKAATIALRAGETRQLKFGETQSAGFEGLQLLEEWKQANADNGLENDGWDVDEDVDEGDDSDDGEWVTIEDDQEYNVSDSDDEKLETNTETKAAATDFTSLAATEILTPADFAKLNELKTEAGIRKAMGQTNEEVVDSIKLTGANKYKQSKEERLAQVHEGREGREFGSRKKKHQEKEHSTTNKQKARKKNFIMMIHKRDVQGKARKSLRDKQKVLRAHITRQKKRM</sequence>
<dbReference type="GO" id="GO:0005730">
    <property type="term" value="C:nucleolus"/>
    <property type="evidence" value="ECO:0007669"/>
    <property type="project" value="UniProtKB-SubCell"/>
</dbReference>
<dbReference type="GeneID" id="36516984"/>
<evidence type="ECO:0000259" key="9">
    <source>
        <dbReference type="Pfam" id="PF08158"/>
    </source>
</evidence>
<name>A0A2T0FKU8_9ASCO</name>
<feature type="compositionally biased region" description="Acidic residues" evidence="7">
    <location>
        <begin position="512"/>
        <end position="530"/>
    </location>
</feature>
<dbReference type="AlphaFoldDB" id="A0A2T0FKU8"/>
<proteinExistence type="inferred from homology"/>
<dbReference type="SUPFAM" id="SSF48371">
    <property type="entry name" value="ARM repeat"/>
    <property type="match status" value="1"/>
</dbReference>
<feature type="domain" description="SDA1 middle" evidence="8">
    <location>
        <begin position="517"/>
        <end position="626"/>
    </location>
</feature>
<dbReference type="InterPro" id="IPR027312">
    <property type="entry name" value="Sda1"/>
</dbReference>
<keyword evidence="3 6" id="KW-0690">Ribosome biogenesis</keyword>
<keyword evidence="2 6" id="KW-0813">Transport</keyword>
<evidence type="ECO:0000256" key="4">
    <source>
        <dbReference type="ARBA" id="ARBA00022927"/>
    </source>
</evidence>
<dbReference type="InterPro" id="IPR012977">
    <property type="entry name" value="SDA1_N"/>
</dbReference>
<feature type="domain" description="SDA1 C-terminal" evidence="10">
    <location>
        <begin position="644"/>
        <end position="690"/>
    </location>
</feature>
<reference evidence="11 12" key="1">
    <citation type="submission" date="2017-04" db="EMBL/GenBank/DDBJ databases">
        <title>Genome sequencing of [Candida] sorbophila.</title>
        <authorList>
            <person name="Ahn J.O."/>
        </authorList>
    </citation>
    <scope>NUCLEOTIDE SEQUENCE [LARGE SCALE GENOMIC DNA]</scope>
    <source>
        <strain evidence="11 12">DS02</strain>
    </source>
</reference>
<dbReference type="GO" id="GO:0042273">
    <property type="term" value="P:ribosomal large subunit biogenesis"/>
    <property type="evidence" value="ECO:0007669"/>
    <property type="project" value="UniProtKB-UniRule"/>
</dbReference>
<keyword evidence="4 6" id="KW-0653">Protein transport</keyword>
<gene>
    <name evidence="11" type="ORF">B9G98_03236</name>
</gene>
<feature type="domain" description="SDA1 N-terminal" evidence="9">
    <location>
        <begin position="65"/>
        <end position="437"/>
    </location>
</feature>
<organism evidence="11 12">
    <name type="scientific">Wickerhamiella sorbophila</name>
    <dbReference type="NCBI Taxonomy" id="45607"/>
    <lineage>
        <taxon>Eukaryota</taxon>
        <taxon>Fungi</taxon>
        <taxon>Dikarya</taxon>
        <taxon>Ascomycota</taxon>
        <taxon>Saccharomycotina</taxon>
        <taxon>Dipodascomycetes</taxon>
        <taxon>Dipodascales</taxon>
        <taxon>Trichomonascaceae</taxon>
        <taxon>Wickerhamiella</taxon>
    </lineage>
</organism>
<dbReference type="OrthoDB" id="2196187at2759"/>
<keyword evidence="5 6" id="KW-0539">Nucleus</keyword>
<keyword evidence="12" id="KW-1185">Reference proteome</keyword>
<accession>A0A2T0FKU8</accession>
<dbReference type="RefSeq" id="XP_024665561.1">
    <property type="nucleotide sequence ID" value="XM_024809793.1"/>
</dbReference>
<evidence type="ECO:0000313" key="12">
    <source>
        <dbReference type="Proteomes" id="UP000238350"/>
    </source>
</evidence>